<comment type="caution">
    <text evidence="2">The sequence shown here is derived from an EMBL/GenBank/DDBJ whole genome shotgun (WGS) entry which is preliminary data.</text>
</comment>
<dbReference type="PANTHER" id="PTHR28441">
    <property type="entry name" value="PROTEIN FAM91A1"/>
    <property type="match status" value="1"/>
</dbReference>
<dbReference type="InterPro" id="IPR039199">
    <property type="entry name" value="FAM91"/>
</dbReference>
<reference evidence="2" key="1">
    <citation type="journal article" date="2023" name="Insect Mol. Biol.">
        <title>Genome sequencing provides insights into the evolution of gene families encoding plant cell wall-degrading enzymes in longhorned beetles.</title>
        <authorList>
            <person name="Shin N.R."/>
            <person name="Okamura Y."/>
            <person name="Kirsch R."/>
            <person name="Pauchet Y."/>
        </authorList>
    </citation>
    <scope>NUCLEOTIDE SEQUENCE</scope>
    <source>
        <strain evidence="2">RBIC_L_NR</strain>
    </source>
</reference>
<gene>
    <name evidence="2" type="ORF">NQ314_019065</name>
</gene>
<keyword evidence="3" id="KW-1185">Reference proteome</keyword>
<feature type="domain" description="FAM91 N-terminal" evidence="1">
    <location>
        <begin position="93"/>
        <end position="125"/>
    </location>
</feature>
<evidence type="ECO:0000259" key="1">
    <source>
        <dbReference type="Pfam" id="PF14647"/>
    </source>
</evidence>
<name>A0AAV8WQK5_9CUCU</name>
<sequence>MIRHVFKDERRYYERVVAYSKERLMLFPYHLADMIVKGLRMTPFNYYISVVEKLMQAEKSYDTLPNFTAADCKCFFCRRTTFCNYLYIFFVGLRLLGIGRNEYIELMNKSRSNRGRLFGRKKCKNIASKSSV</sequence>
<feature type="domain" description="FAM91 N-terminal" evidence="1">
    <location>
        <begin position="1"/>
        <end position="73"/>
    </location>
</feature>
<organism evidence="2 3">
    <name type="scientific">Rhamnusium bicolor</name>
    <dbReference type="NCBI Taxonomy" id="1586634"/>
    <lineage>
        <taxon>Eukaryota</taxon>
        <taxon>Metazoa</taxon>
        <taxon>Ecdysozoa</taxon>
        <taxon>Arthropoda</taxon>
        <taxon>Hexapoda</taxon>
        <taxon>Insecta</taxon>
        <taxon>Pterygota</taxon>
        <taxon>Neoptera</taxon>
        <taxon>Endopterygota</taxon>
        <taxon>Coleoptera</taxon>
        <taxon>Polyphaga</taxon>
        <taxon>Cucujiformia</taxon>
        <taxon>Chrysomeloidea</taxon>
        <taxon>Cerambycidae</taxon>
        <taxon>Lepturinae</taxon>
        <taxon>Rhagiini</taxon>
        <taxon>Rhamnusium</taxon>
    </lineage>
</organism>
<accession>A0AAV8WQK5</accession>
<dbReference type="EMBL" id="JANEYF010005385">
    <property type="protein sequence ID" value="KAJ8928400.1"/>
    <property type="molecule type" value="Genomic_DNA"/>
</dbReference>
<dbReference type="Pfam" id="PF14647">
    <property type="entry name" value="FAM91_N"/>
    <property type="match status" value="2"/>
</dbReference>
<dbReference type="InterPro" id="IPR028091">
    <property type="entry name" value="FAM91_N_dom"/>
</dbReference>
<protein>
    <recommendedName>
        <fullName evidence="1">FAM91 N-terminal domain-containing protein</fullName>
    </recommendedName>
</protein>
<evidence type="ECO:0000313" key="3">
    <source>
        <dbReference type="Proteomes" id="UP001162156"/>
    </source>
</evidence>
<dbReference type="Proteomes" id="UP001162156">
    <property type="component" value="Unassembled WGS sequence"/>
</dbReference>
<proteinExistence type="predicted"/>
<evidence type="ECO:0000313" key="2">
    <source>
        <dbReference type="EMBL" id="KAJ8928400.1"/>
    </source>
</evidence>
<dbReference type="AlphaFoldDB" id="A0AAV8WQK5"/>
<dbReference type="PANTHER" id="PTHR28441:SF2">
    <property type="entry name" value="PROTEIN FAM91A1"/>
    <property type="match status" value="1"/>
</dbReference>